<organism evidence="2 3">
    <name type="scientific">Neobacillus pocheonensis</name>
    <dbReference type="NCBI Taxonomy" id="363869"/>
    <lineage>
        <taxon>Bacteria</taxon>
        <taxon>Bacillati</taxon>
        <taxon>Bacillota</taxon>
        <taxon>Bacilli</taxon>
        <taxon>Bacillales</taxon>
        <taxon>Bacillaceae</taxon>
        <taxon>Neobacillus</taxon>
    </lineage>
</organism>
<protein>
    <recommendedName>
        <fullName evidence="1">Sublancin immunity protein SunI-like PH domain-containing protein</fullName>
    </recommendedName>
</protein>
<accession>A0ABT0WGP8</accession>
<dbReference type="Proteomes" id="UP001523262">
    <property type="component" value="Unassembled WGS sequence"/>
</dbReference>
<evidence type="ECO:0000259" key="1">
    <source>
        <dbReference type="Pfam" id="PF23491"/>
    </source>
</evidence>
<dbReference type="EMBL" id="JAMQCR010000002">
    <property type="protein sequence ID" value="MCM2535190.1"/>
    <property type="molecule type" value="Genomic_DNA"/>
</dbReference>
<gene>
    <name evidence="2" type="ORF">NDK43_26115</name>
</gene>
<comment type="caution">
    <text evidence="2">The sequence shown here is derived from an EMBL/GenBank/DDBJ whole genome shotgun (WGS) entry which is preliminary data.</text>
</comment>
<evidence type="ECO:0000313" key="3">
    <source>
        <dbReference type="Proteomes" id="UP001523262"/>
    </source>
</evidence>
<evidence type="ECO:0000313" key="2">
    <source>
        <dbReference type="EMBL" id="MCM2535190.1"/>
    </source>
</evidence>
<proteinExistence type="predicted"/>
<keyword evidence="3" id="KW-1185">Reference proteome</keyword>
<name>A0ABT0WGP8_9BACI</name>
<dbReference type="InterPro" id="IPR055365">
    <property type="entry name" value="PH_SunI-like"/>
</dbReference>
<dbReference type="Pfam" id="PF23491">
    <property type="entry name" value="bPH_8"/>
    <property type="match status" value="1"/>
</dbReference>
<reference evidence="2 3" key="1">
    <citation type="submission" date="2022-06" db="EMBL/GenBank/DDBJ databases">
        <authorList>
            <person name="Jeon C.O."/>
        </authorList>
    </citation>
    <scope>NUCLEOTIDE SEQUENCE [LARGE SCALE GENOMIC DNA]</scope>
    <source>
        <strain evidence="2 3">KCTC 13943</strain>
    </source>
</reference>
<feature type="domain" description="Sublancin immunity protein SunI-like PH" evidence="1">
    <location>
        <begin position="2"/>
        <end position="83"/>
    </location>
</feature>
<sequence length="89" mass="9952">MLGIDVEKVGSELVIRHQLTKVEIPINEIVNVTSDDTYAGKEKDAIRIGSPYGTTDRIAIHTKTNNYLLFTTNYKSIMNKIKSAIAENQ</sequence>